<sequence length="869" mass="97840">MESEIVIVKFLTPYKVSIIATILLYCDGIVPPRNKMKLMCRLVNFIDPQQSATSSIQPEIQLLDRDLRQLESFMASLHSRVPGLSLFDFLIDFLFRMTSLDSLHTFMGRINEYLVRDDPEKEETEEGLPVMGQIGGNAVLRQSSLLGSFCKRCFLAFDSLSFDAVLHLWEYIETFREPYRAHWEKIHKRMEALKMDGLELTTFGVDGLREEILSRERAADESDDGGDDDGDSPDFLKSLIPKPPPVHCIAAENLETLLEFQISVFERYGGTLPDEIRYVLQSMIATNKPLPTSAHYVQYLDAFRDKDYEAAFYHLHRFYDYTMNSRGRTHYQYALFTLATLQAEFGFYSEAMKAVDEAITVARENKDNHCLNYILSWLYSFLQSHRDCKPPASLSSLEQISQFLRIRAKETSFSLYSLSYQSEVEQLVSSGGSLTQAFESLIKSKYINAISNSAFAAGNLSLVASGLWMRCGSAALAHLALDLYSWIPERKLNALLTIEMGVRKAKLYFLQGRLPECFDLLRSLKHIAHGSQWHQQLWHPKFLMLHLARRLNEGKLQEAKYLFQKLSGVAAVDTEIAHDIYYYQRIWDIKYGNTSEALESMWTELEESERKGEGKPDLLYQVRLMVLYAKQLVYGSGIGLQCTGSHGLFSSQNETTMAAAGGDLGGLPPRAVTLVLRIIKIANTAALAQFACEGVILLAAISIAENEPADALALLDGILPRVIESQIASVIADAYKVLAQASFRISNNLIRKGDGSTLVFGSKQRTARQLYNDALDHFQTAAHYYELMEDWQSLYEVYTILAEIVVTAPQIEENDGGDAQGASPSLATSAMTEKAAVYKQNVVDLKSMLERNRVRVTLDPEIEGSSKLG</sequence>
<evidence type="ECO:0000256" key="5">
    <source>
        <dbReference type="ARBA" id="ARBA00022786"/>
    </source>
</evidence>
<evidence type="ECO:0000313" key="11">
    <source>
        <dbReference type="EMBL" id="CDO51889.1"/>
    </source>
</evidence>
<keyword evidence="12" id="KW-1185">Reference proteome</keyword>
<evidence type="ECO:0000256" key="4">
    <source>
        <dbReference type="ARBA" id="ARBA00022776"/>
    </source>
</evidence>
<keyword evidence="5" id="KW-0833">Ubl conjugation pathway</keyword>
<dbReference type="Pfam" id="PF12862">
    <property type="entry name" value="ANAPC5"/>
    <property type="match status" value="1"/>
</dbReference>
<dbReference type="GO" id="GO:0070979">
    <property type="term" value="P:protein K11-linked ubiquitination"/>
    <property type="evidence" value="ECO:0007669"/>
    <property type="project" value="TreeGrafter"/>
</dbReference>
<dbReference type="GO" id="GO:0005680">
    <property type="term" value="C:anaphase-promoting complex"/>
    <property type="evidence" value="ECO:0007669"/>
    <property type="project" value="InterPro"/>
</dbReference>
<dbReference type="GO" id="GO:0051301">
    <property type="term" value="P:cell division"/>
    <property type="evidence" value="ECO:0007669"/>
    <property type="project" value="UniProtKB-KW"/>
</dbReference>
<gene>
    <name evidence="11" type="ORF">BN980_GECA02s02562g</name>
</gene>
<dbReference type="GO" id="GO:0016874">
    <property type="term" value="F:ligase activity"/>
    <property type="evidence" value="ECO:0007669"/>
    <property type="project" value="UniProtKB-KW"/>
</dbReference>
<evidence type="ECO:0000256" key="9">
    <source>
        <dbReference type="SAM" id="MobiDB-lite"/>
    </source>
</evidence>
<dbReference type="STRING" id="1173061.A0A0J9X448"/>
<keyword evidence="6" id="KW-0131">Cell cycle</keyword>
<evidence type="ECO:0000256" key="6">
    <source>
        <dbReference type="ARBA" id="ARBA00023306"/>
    </source>
</evidence>
<dbReference type="EMBL" id="CCBN010000002">
    <property type="protein sequence ID" value="CDO51889.1"/>
    <property type="molecule type" value="Genomic_DNA"/>
</dbReference>
<comment type="similarity">
    <text evidence="1">Belongs to the APC5 family.</text>
</comment>
<keyword evidence="4" id="KW-0498">Mitosis</keyword>
<dbReference type="Proteomes" id="UP000242525">
    <property type="component" value="Unassembled WGS sequence"/>
</dbReference>
<comment type="caution">
    <text evidence="11">The sequence shown here is derived from an EMBL/GenBank/DDBJ whole genome shotgun (WGS) entry which is preliminary data.</text>
</comment>
<dbReference type="InterPro" id="IPR011990">
    <property type="entry name" value="TPR-like_helical_dom_sf"/>
</dbReference>
<dbReference type="PANTHER" id="PTHR12830:SF9">
    <property type="entry name" value="ANAPHASE-PROMOTING COMPLEX SUBUNIT 5"/>
    <property type="match status" value="1"/>
</dbReference>
<evidence type="ECO:0000259" key="10">
    <source>
        <dbReference type="Pfam" id="PF12862"/>
    </source>
</evidence>
<dbReference type="PANTHER" id="PTHR12830">
    <property type="entry name" value="ANAPHASE-PROMOTING COMPLEX SUBUNIT 5"/>
    <property type="match status" value="1"/>
</dbReference>
<keyword evidence="3" id="KW-0132">Cell division</keyword>
<dbReference type="OrthoDB" id="2504561at2759"/>
<evidence type="ECO:0000313" key="12">
    <source>
        <dbReference type="Proteomes" id="UP000242525"/>
    </source>
</evidence>
<dbReference type="GO" id="GO:0045842">
    <property type="term" value="P:positive regulation of mitotic metaphase/anaphase transition"/>
    <property type="evidence" value="ECO:0007669"/>
    <property type="project" value="TreeGrafter"/>
</dbReference>
<dbReference type="GO" id="GO:0031145">
    <property type="term" value="P:anaphase-promoting complex-dependent catabolic process"/>
    <property type="evidence" value="ECO:0007669"/>
    <property type="project" value="TreeGrafter"/>
</dbReference>
<keyword evidence="11" id="KW-0436">Ligase</keyword>
<dbReference type="InterPro" id="IPR026000">
    <property type="entry name" value="Apc5_dom"/>
</dbReference>
<organism evidence="11 12">
    <name type="scientific">Geotrichum candidum</name>
    <name type="common">Oospora lactis</name>
    <name type="synonym">Dipodascus geotrichum</name>
    <dbReference type="NCBI Taxonomy" id="1173061"/>
    <lineage>
        <taxon>Eukaryota</taxon>
        <taxon>Fungi</taxon>
        <taxon>Dikarya</taxon>
        <taxon>Ascomycota</taxon>
        <taxon>Saccharomycotina</taxon>
        <taxon>Dipodascomycetes</taxon>
        <taxon>Dipodascales</taxon>
        <taxon>Dipodascaceae</taxon>
        <taxon>Geotrichum</taxon>
    </lineage>
</organism>
<evidence type="ECO:0000256" key="7">
    <source>
        <dbReference type="ARBA" id="ARBA00031069"/>
    </source>
</evidence>
<evidence type="ECO:0000256" key="2">
    <source>
        <dbReference type="ARBA" id="ARBA00016066"/>
    </source>
</evidence>
<proteinExistence type="inferred from homology"/>
<protein>
    <recommendedName>
        <fullName evidence="2">Anaphase-promoting complex subunit 5</fullName>
    </recommendedName>
    <alternativeName>
        <fullName evidence="7">Cyclosome subunit 5</fullName>
    </alternativeName>
</protein>
<dbReference type="UniPathway" id="UPA00143"/>
<dbReference type="InterPro" id="IPR037679">
    <property type="entry name" value="Apc5"/>
</dbReference>
<feature type="domain" description="Anaphase-promoting complex subunit 5" evidence="10">
    <location>
        <begin position="295"/>
        <end position="384"/>
    </location>
</feature>
<feature type="compositionally biased region" description="Acidic residues" evidence="9">
    <location>
        <begin position="221"/>
        <end position="232"/>
    </location>
</feature>
<evidence type="ECO:0000256" key="8">
    <source>
        <dbReference type="ARBA" id="ARBA00045696"/>
    </source>
</evidence>
<comment type="function">
    <text evidence="8">Component of the anaphase promoting complex/cyclosome (APC/C), a cell cycle-regulated E3 ubiquitin ligase that controls progression through mitosis and the G1 phase of the cell cycle. The APC/C complex acts by mediating ubiquitination and subsequent degradation of target proteins: it mainly mediates the formation of 'Lys-11'-linked polyubiquitin chains and, to a lower extent, the formation of 'Lys-48'- and 'Lys-63'-linked polyubiquitin chains. The APC/C complex catalyzes assembly of branched 'Lys-11'-/'Lys-48'-linked branched ubiquitin chains on target proteins.</text>
</comment>
<reference evidence="11" key="1">
    <citation type="submission" date="2014-03" db="EMBL/GenBank/DDBJ databases">
        <authorList>
            <person name="Casaregola S."/>
        </authorList>
    </citation>
    <scope>NUCLEOTIDE SEQUENCE [LARGE SCALE GENOMIC DNA]</scope>
    <source>
        <strain evidence="11">CLIB 918</strain>
    </source>
</reference>
<accession>A0A0J9X448</accession>
<evidence type="ECO:0000256" key="1">
    <source>
        <dbReference type="ARBA" id="ARBA00007450"/>
    </source>
</evidence>
<dbReference type="AlphaFoldDB" id="A0A0J9X448"/>
<evidence type="ECO:0000256" key="3">
    <source>
        <dbReference type="ARBA" id="ARBA00022618"/>
    </source>
</evidence>
<name>A0A0J9X448_GEOCN</name>
<dbReference type="SUPFAM" id="SSF48452">
    <property type="entry name" value="TPR-like"/>
    <property type="match status" value="1"/>
</dbReference>
<feature type="region of interest" description="Disordered" evidence="9">
    <location>
        <begin position="216"/>
        <end position="236"/>
    </location>
</feature>